<feature type="compositionally biased region" description="Low complexity" evidence="1">
    <location>
        <begin position="333"/>
        <end position="350"/>
    </location>
</feature>
<dbReference type="AlphaFoldDB" id="A0AA35TIS2"/>
<dbReference type="EMBL" id="CASHTH010003722">
    <property type="protein sequence ID" value="CAI8048331.1"/>
    <property type="molecule type" value="Genomic_DNA"/>
</dbReference>
<feature type="compositionally biased region" description="Polar residues" evidence="1">
    <location>
        <begin position="64"/>
        <end position="81"/>
    </location>
</feature>
<organism evidence="2 3">
    <name type="scientific">Geodia barretti</name>
    <name type="common">Barrett's horny sponge</name>
    <dbReference type="NCBI Taxonomy" id="519541"/>
    <lineage>
        <taxon>Eukaryota</taxon>
        <taxon>Metazoa</taxon>
        <taxon>Porifera</taxon>
        <taxon>Demospongiae</taxon>
        <taxon>Heteroscleromorpha</taxon>
        <taxon>Tetractinellida</taxon>
        <taxon>Astrophorina</taxon>
        <taxon>Geodiidae</taxon>
        <taxon>Geodia</taxon>
    </lineage>
</organism>
<gene>
    <name evidence="2" type="ORF">GBAR_LOCUS26677</name>
</gene>
<evidence type="ECO:0000313" key="3">
    <source>
        <dbReference type="Proteomes" id="UP001174909"/>
    </source>
</evidence>
<feature type="compositionally biased region" description="Polar residues" evidence="1">
    <location>
        <begin position="224"/>
        <end position="233"/>
    </location>
</feature>
<feature type="region of interest" description="Disordered" evidence="1">
    <location>
        <begin position="23"/>
        <end position="82"/>
    </location>
</feature>
<reference evidence="2" key="1">
    <citation type="submission" date="2023-03" db="EMBL/GenBank/DDBJ databases">
        <authorList>
            <person name="Steffen K."/>
            <person name="Cardenas P."/>
        </authorList>
    </citation>
    <scope>NUCLEOTIDE SEQUENCE</scope>
</reference>
<accession>A0AA35TIS2</accession>
<keyword evidence="3" id="KW-1185">Reference proteome</keyword>
<evidence type="ECO:0000256" key="1">
    <source>
        <dbReference type="SAM" id="MobiDB-lite"/>
    </source>
</evidence>
<protein>
    <submittedName>
        <fullName evidence="2">Uncharacterized protein</fullName>
    </submittedName>
</protein>
<sequence>MASTQQKKKSLYLQRQIERREKFLQSQGAAQEPKHNVQIAPEVVNPPLRQTGHPSHKNRLTKKTGPQQSHLSQEKTLNPDNLQGVGVLLPCVSEKLPKPKAPQGGVGALVSNDRVKKNGALQGPQVSSSVQEEGKGVPALGLSLSYVTNAATGYNKKNPDDNDTTTKTQGQLAKKATQPRCSPKLGAQPGEKVSSPIQEEGRGEQVFGLTLPNTTNTATLCNKSLLSPTSGKLDVNHQQKITEAKRTTQPHSSQKLGAPQGEQVSSPIQEEGEGHQASGFPLPHSMQTKPGDKNHGKNSKALSSSSPVNDMEPRPTSLQPCIKIFKEFKEMDSNSPSHSPPEESQFSTLL</sequence>
<feature type="compositionally biased region" description="Low complexity" evidence="1">
    <location>
        <begin position="209"/>
        <end position="222"/>
    </location>
</feature>
<feature type="region of interest" description="Disordered" evidence="1">
    <location>
        <begin position="152"/>
        <end position="350"/>
    </location>
</feature>
<feature type="compositionally biased region" description="Basic and acidic residues" evidence="1">
    <location>
        <begin position="234"/>
        <end position="246"/>
    </location>
</feature>
<dbReference type="Proteomes" id="UP001174909">
    <property type="component" value="Unassembled WGS sequence"/>
</dbReference>
<evidence type="ECO:0000313" key="2">
    <source>
        <dbReference type="EMBL" id="CAI8048331.1"/>
    </source>
</evidence>
<comment type="caution">
    <text evidence="2">The sequence shown here is derived from an EMBL/GenBank/DDBJ whole genome shotgun (WGS) entry which is preliminary data.</text>
</comment>
<proteinExistence type="predicted"/>
<name>A0AA35TIS2_GEOBA</name>